<keyword evidence="2" id="KW-1185">Reference proteome</keyword>
<proteinExistence type="predicted"/>
<dbReference type="GO" id="GO:0004222">
    <property type="term" value="F:metalloendopeptidase activity"/>
    <property type="evidence" value="ECO:0007669"/>
    <property type="project" value="InterPro"/>
</dbReference>
<name>A0A2I0W573_9ASPA</name>
<dbReference type="EMBL" id="KZ502910">
    <property type="protein sequence ID" value="PKU70812.1"/>
    <property type="molecule type" value="Genomic_DNA"/>
</dbReference>
<gene>
    <name evidence="1" type="ORF">MA16_Dca010792</name>
</gene>
<dbReference type="GO" id="GO:0004176">
    <property type="term" value="F:ATP-dependent peptidase activity"/>
    <property type="evidence" value="ECO:0007669"/>
    <property type="project" value="InterPro"/>
</dbReference>
<organism evidence="1 2">
    <name type="scientific">Dendrobium catenatum</name>
    <dbReference type="NCBI Taxonomy" id="906689"/>
    <lineage>
        <taxon>Eukaryota</taxon>
        <taxon>Viridiplantae</taxon>
        <taxon>Streptophyta</taxon>
        <taxon>Embryophyta</taxon>
        <taxon>Tracheophyta</taxon>
        <taxon>Spermatophyta</taxon>
        <taxon>Magnoliopsida</taxon>
        <taxon>Liliopsida</taxon>
        <taxon>Asparagales</taxon>
        <taxon>Orchidaceae</taxon>
        <taxon>Epidendroideae</taxon>
        <taxon>Malaxideae</taxon>
        <taxon>Dendrobiinae</taxon>
        <taxon>Dendrobium</taxon>
    </lineage>
</organism>
<dbReference type="InterPro" id="IPR037219">
    <property type="entry name" value="Peptidase_M41-like"/>
</dbReference>
<sequence length="214" mass="24378">MFGIENLSWISAKATSEASRHAEFLILQTGMTAFGKAYYRNLNDLVPNLATKLEFLRSEYIRFAVEKCSSVLHEYQSAVETITGTGTQFIACFYVLLEKGWIKADEIWDIYRKAPRIAQKPVRPVDEYGALIYAGRWGIYGLSLPGRVTFAPGNAGFSTFGAPRPMETQIISDETWKLIDGIWNRRMEEIRKEDVAEVEEDTENPQLLLADYFI</sequence>
<dbReference type="GO" id="GO:0005524">
    <property type="term" value="F:ATP binding"/>
    <property type="evidence" value="ECO:0007669"/>
    <property type="project" value="InterPro"/>
</dbReference>
<protein>
    <submittedName>
        <fullName evidence="1">Uncharacterized protein</fullName>
    </submittedName>
</protein>
<evidence type="ECO:0000313" key="1">
    <source>
        <dbReference type="EMBL" id="PKU70812.1"/>
    </source>
</evidence>
<accession>A0A2I0W573</accession>
<dbReference type="Proteomes" id="UP000233837">
    <property type="component" value="Unassembled WGS sequence"/>
</dbReference>
<dbReference type="AlphaFoldDB" id="A0A2I0W573"/>
<reference evidence="1 2" key="1">
    <citation type="journal article" date="2016" name="Sci. Rep.">
        <title>The Dendrobium catenatum Lindl. genome sequence provides insights into polysaccharide synthase, floral development and adaptive evolution.</title>
        <authorList>
            <person name="Zhang G.Q."/>
            <person name="Xu Q."/>
            <person name="Bian C."/>
            <person name="Tsai W.C."/>
            <person name="Yeh C.M."/>
            <person name="Liu K.W."/>
            <person name="Yoshida K."/>
            <person name="Zhang L.S."/>
            <person name="Chang S.B."/>
            <person name="Chen F."/>
            <person name="Shi Y."/>
            <person name="Su Y.Y."/>
            <person name="Zhang Y.Q."/>
            <person name="Chen L.J."/>
            <person name="Yin Y."/>
            <person name="Lin M."/>
            <person name="Huang H."/>
            <person name="Deng H."/>
            <person name="Wang Z.W."/>
            <person name="Zhu S.L."/>
            <person name="Zhao X."/>
            <person name="Deng C."/>
            <person name="Niu S.C."/>
            <person name="Huang J."/>
            <person name="Wang M."/>
            <person name="Liu G.H."/>
            <person name="Yang H.J."/>
            <person name="Xiao X.J."/>
            <person name="Hsiao Y.Y."/>
            <person name="Wu W.L."/>
            <person name="Chen Y.Y."/>
            <person name="Mitsuda N."/>
            <person name="Ohme-Takagi M."/>
            <person name="Luo Y.B."/>
            <person name="Van de Peer Y."/>
            <person name="Liu Z.J."/>
        </authorList>
    </citation>
    <scope>NUCLEOTIDE SEQUENCE [LARGE SCALE GENOMIC DNA]</scope>
    <source>
        <tissue evidence="1">The whole plant</tissue>
    </source>
</reference>
<dbReference type="STRING" id="906689.A0A2I0W573"/>
<evidence type="ECO:0000313" key="2">
    <source>
        <dbReference type="Proteomes" id="UP000233837"/>
    </source>
</evidence>
<reference evidence="1 2" key="2">
    <citation type="journal article" date="2017" name="Nature">
        <title>The Apostasia genome and the evolution of orchids.</title>
        <authorList>
            <person name="Zhang G.Q."/>
            <person name="Liu K.W."/>
            <person name="Li Z."/>
            <person name="Lohaus R."/>
            <person name="Hsiao Y.Y."/>
            <person name="Niu S.C."/>
            <person name="Wang J.Y."/>
            <person name="Lin Y.C."/>
            <person name="Xu Q."/>
            <person name="Chen L.J."/>
            <person name="Yoshida K."/>
            <person name="Fujiwara S."/>
            <person name="Wang Z.W."/>
            <person name="Zhang Y.Q."/>
            <person name="Mitsuda N."/>
            <person name="Wang M."/>
            <person name="Liu G.H."/>
            <person name="Pecoraro L."/>
            <person name="Huang H.X."/>
            <person name="Xiao X.J."/>
            <person name="Lin M."/>
            <person name="Wu X.Y."/>
            <person name="Wu W.L."/>
            <person name="Chen Y.Y."/>
            <person name="Chang S.B."/>
            <person name="Sakamoto S."/>
            <person name="Ohme-Takagi M."/>
            <person name="Yagi M."/>
            <person name="Zeng S.J."/>
            <person name="Shen C.Y."/>
            <person name="Yeh C.M."/>
            <person name="Luo Y.B."/>
            <person name="Tsai W.C."/>
            <person name="Van de Peer Y."/>
            <person name="Liu Z.J."/>
        </authorList>
    </citation>
    <scope>NUCLEOTIDE SEQUENCE [LARGE SCALE GENOMIC DNA]</scope>
    <source>
        <tissue evidence="1">The whole plant</tissue>
    </source>
</reference>
<dbReference type="GO" id="GO:0006508">
    <property type="term" value="P:proteolysis"/>
    <property type="evidence" value="ECO:0007669"/>
    <property type="project" value="InterPro"/>
</dbReference>
<dbReference type="SUPFAM" id="SSF140990">
    <property type="entry name" value="FtsH protease domain-like"/>
    <property type="match status" value="1"/>
</dbReference>